<dbReference type="Proteomes" id="UP000442695">
    <property type="component" value="Unassembled WGS sequence"/>
</dbReference>
<comment type="caution">
    <text evidence="1">The sequence shown here is derived from an EMBL/GenBank/DDBJ whole genome shotgun (WGS) entry which is preliminary data.</text>
</comment>
<name>A0A7V8EG92_PSEPU</name>
<proteinExistence type="predicted"/>
<gene>
    <name evidence="1" type="ORF">GN299_13535</name>
</gene>
<reference evidence="1 2" key="1">
    <citation type="submission" date="2019-12" db="EMBL/GenBank/DDBJ databases">
        <authorList>
            <person name="Woiski C."/>
        </authorList>
    </citation>
    <scope>NUCLEOTIDE SEQUENCE [LARGE SCALE GENOMIC DNA]</scope>
    <source>
        <strain evidence="1 2">BOE100</strain>
    </source>
</reference>
<dbReference type="AlphaFoldDB" id="A0A7V8EG92"/>
<organism evidence="1 2">
    <name type="scientific">Pseudomonas putida</name>
    <name type="common">Arthrobacter siderocapsulatus</name>
    <dbReference type="NCBI Taxonomy" id="303"/>
    <lineage>
        <taxon>Bacteria</taxon>
        <taxon>Pseudomonadati</taxon>
        <taxon>Pseudomonadota</taxon>
        <taxon>Gammaproteobacteria</taxon>
        <taxon>Pseudomonadales</taxon>
        <taxon>Pseudomonadaceae</taxon>
        <taxon>Pseudomonas</taxon>
    </lineage>
</organism>
<sequence>MSTESCGKCKTKFKCEEINGDQPYRPTMEQIDCPNCKETVRSALTTGFFKTTAIAQKKQRR</sequence>
<evidence type="ECO:0000313" key="1">
    <source>
        <dbReference type="EMBL" id="KAF0254273.1"/>
    </source>
</evidence>
<accession>A0A7V8EG92</accession>
<dbReference type="EMBL" id="WOWR01000015">
    <property type="protein sequence ID" value="KAF0254273.1"/>
    <property type="molecule type" value="Genomic_DNA"/>
</dbReference>
<dbReference type="RefSeq" id="WP_156859005.1">
    <property type="nucleotide sequence ID" value="NZ_WOWR01000015.1"/>
</dbReference>
<protein>
    <submittedName>
        <fullName evidence="1">Uncharacterized protein</fullName>
    </submittedName>
</protein>
<evidence type="ECO:0000313" key="2">
    <source>
        <dbReference type="Proteomes" id="UP000442695"/>
    </source>
</evidence>